<organism evidence="1 2">
    <name type="scientific">Saccharopolyspora spinosa</name>
    <dbReference type="NCBI Taxonomy" id="60894"/>
    <lineage>
        <taxon>Bacteria</taxon>
        <taxon>Bacillati</taxon>
        <taxon>Actinomycetota</taxon>
        <taxon>Actinomycetes</taxon>
        <taxon>Pseudonocardiales</taxon>
        <taxon>Pseudonocardiaceae</taxon>
        <taxon>Saccharopolyspora</taxon>
    </lineage>
</organism>
<reference evidence="1" key="1">
    <citation type="submission" date="2017-12" db="EMBL/GenBank/DDBJ databases">
        <title>Sequencing the genomes of 1000 Actinobacteria strains.</title>
        <authorList>
            <person name="Klenk H.-P."/>
        </authorList>
    </citation>
    <scope>NUCLEOTIDE SEQUENCE [LARGE SCALE GENOMIC DNA]</scope>
    <source>
        <strain evidence="1">DSM 44228</strain>
    </source>
</reference>
<protein>
    <submittedName>
        <fullName evidence="1">Uncharacterized protein</fullName>
    </submittedName>
</protein>
<dbReference type="AlphaFoldDB" id="A0A2N3Y4B2"/>
<evidence type="ECO:0000313" key="1">
    <source>
        <dbReference type="EMBL" id="PKW17776.1"/>
    </source>
</evidence>
<comment type="caution">
    <text evidence="1">The sequence shown here is derived from an EMBL/GenBank/DDBJ whole genome shotgun (WGS) entry which is preliminary data.</text>
</comment>
<keyword evidence="2" id="KW-1185">Reference proteome</keyword>
<dbReference type="Proteomes" id="UP000233786">
    <property type="component" value="Unassembled WGS sequence"/>
</dbReference>
<dbReference type="EMBL" id="PJNB01000001">
    <property type="protein sequence ID" value="PKW17776.1"/>
    <property type="molecule type" value="Genomic_DNA"/>
</dbReference>
<sequence>MYRSDGINGEATAYLADAKVGTSYEDAAG</sequence>
<accession>A0A2N3Y4B2</accession>
<proteinExistence type="predicted"/>
<evidence type="ECO:0000313" key="2">
    <source>
        <dbReference type="Proteomes" id="UP000233786"/>
    </source>
</evidence>
<name>A0A2N3Y4B2_SACSN</name>
<gene>
    <name evidence="1" type="ORF">A8926_5791</name>
</gene>